<dbReference type="Gene3D" id="3.30.70.2330">
    <property type="match status" value="1"/>
</dbReference>
<organism evidence="4">
    <name type="scientific">bioreactor metagenome</name>
    <dbReference type="NCBI Taxonomy" id="1076179"/>
    <lineage>
        <taxon>unclassified sequences</taxon>
        <taxon>metagenomes</taxon>
        <taxon>ecological metagenomes</taxon>
    </lineage>
</organism>
<dbReference type="GO" id="GO:0008270">
    <property type="term" value="F:zinc ion binding"/>
    <property type="evidence" value="ECO:0007669"/>
    <property type="project" value="InterPro"/>
</dbReference>
<dbReference type="GO" id="GO:0003676">
    <property type="term" value="F:nucleic acid binding"/>
    <property type="evidence" value="ECO:0007669"/>
    <property type="project" value="InterPro"/>
</dbReference>
<keyword evidence="1" id="KW-0479">Metal-binding</keyword>
<accession>A0A645BYY2</accession>
<comment type="caution">
    <text evidence="4">The sequence shown here is derived from an EMBL/GenBank/DDBJ whole genome shotgun (WGS) entry which is preliminary data.</text>
</comment>
<evidence type="ECO:0000313" key="4">
    <source>
        <dbReference type="EMBL" id="MPM69871.1"/>
    </source>
</evidence>
<dbReference type="InterPro" id="IPR014905">
    <property type="entry name" value="HIRAN"/>
</dbReference>
<dbReference type="EMBL" id="VSSQ01023132">
    <property type="protein sequence ID" value="MPM69871.1"/>
    <property type="molecule type" value="Genomic_DNA"/>
</dbReference>
<sequence>MRCLAFYRFSKIKGVSLPNRQALIRKLASCNPNEIALCFIREPNNNFDPNAIQIAAIINHDNPIHIGYVDKSLAANISPMLDSGKESIVILECFTGLHYTNSNIGINYKYVII</sequence>
<dbReference type="GO" id="GO:0016818">
    <property type="term" value="F:hydrolase activity, acting on acid anhydrides, in phosphorus-containing anhydrides"/>
    <property type="evidence" value="ECO:0007669"/>
    <property type="project" value="InterPro"/>
</dbReference>
<name>A0A645BYY2_9ZZZZ</name>
<gene>
    <name evidence="4" type="ORF">SDC9_116819</name>
</gene>
<evidence type="ECO:0000256" key="1">
    <source>
        <dbReference type="ARBA" id="ARBA00022723"/>
    </source>
</evidence>
<dbReference type="Pfam" id="PF08797">
    <property type="entry name" value="HIRAN"/>
    <property type="match status" value="1"/>
</dbReference>
<proteinExistence type="predicted"/>
<keyword evidence="2" id="KW-0378">Hydrolase</keyword>
<evidence type="ECO:0000256" key="2">
    <source>
        <dbReference type="ARBA" id="ARBA00022801"/>
    </source>
</evidence>
<dbReference type="AlphaFoldDB" id="A0A645BYY2"/>
<reference evidence="4" key="1">
    <citation type="submission" date="2019-08" db="EMBL/GenBank/DDBJ databases">
        <authorList>
            <person name="Kucharzyk K."/>
            <person name="Murdoch R.W."/>
            <person name="Higgins S."/>
            <person name="Loffler F."/>
        </authorList>
    </citation>
    <scope>NUCLEOTIDE SEQUENCE</scope>
</reference>
<evidence type="ECO:0000259" key="3">
    <source>
        <dbReference type="Pfam" id="PF08797"/>
    </source>
</evidence>
<protein>
    <recommendedName>
        <fullName evidence="3">HIRAN domain-containing protein</fullName>
    </recommendedName>
</protein>
<feature type="domain" description="HIRAN" evidence="3">
    <location>
        <begin position="37"/>
        <end position="85"/>
    </location>
</feature>